<protein>
    <recommendedName>
        <fullName evidence="3 7">Flagella basal body P-ring formation protein FlgA</fullName>
    </recommendedName>
</protein>
<evidence type="ECO:0000256" key="1">
    <source>
        <dbReference type="ARBA" id="ARBA00004418"/>
    </source>
</evidence>
<dbReference type="GO" id="GO:0044780">
    <property type="term" value="P:bacterial-type flagellum assembly"/>
    <property type="evidence" value="ECO:0007669"/>
    <property type="project" value="InterPro"/>
</dbReference>
<dbReference type="Pfam" id="PF13144">
    <property type="entry name" value="ChapFlgA"/>
    <property type="match status" value="1"/>
</dbReference>
<evidence type="ECO:0000256" key="6">
    <source>
        <dbReference type="ARBA" id="ARBA00025643"/>
    </source>
</evidence>
<evidence type="ECO:0000259" key="8">
    <source>
        <dbReference type="SMART" id="SM00858"/>
    </source>
</evidence>
<keyword evidence="9" id="KW-0969">Cilium</keyword>
<gene>
    <name evidence="9" type="primary">flgA</name>
    <name evidence="9" type="ORF">MJ923_05805</name>
</gene>
<evidence type="ECO:0000256" key="3">
    <source>
        <dbReference type="ARBA" id="ARBA00014754"/>
    </source>
</evidence>
<keyword evidence="9" id="KW-0282">Flagellum</keyword>
<evidence type="ECO:0000256" key="5">
    <source>
        <dbReference type="ARBA" id="ARBA00022764"/>
    </source>
</evidence>
<sequence length="235" mass="25295">MKVKLAQFLASLLWVTGASATQIPQQPNLSAIAAAAEEAVAKKIDAPAGAKISIQAQSLDSRVNLPRCEGPVSARLASDRPISRNNTVRISCTSPDLDYPWQMFLSVRAEILFPVVVAKRPLASGDLLDEAAVEVRYVDKTVLRGQQFADTGQLLGTRVKRRIAQDSPIFAANLCFVCKGDAVSIYAKTASFEIKTLGEALADGNEGDRIRIRNTNSNKVLEATVIGVGEVEVKM</sequence>
<keyword evidence="9" id="KW-0966">Cell projection</keyword>
<dbReference type="InterPro" id="IPR017585">
    <property type="entry name" value="SAF_FlgA"/>
</dbReference>
<dbReference type="GO" id="GO:0042597">
    <property type="term" value="C:periplasmic space"/>
    <property type="evidence" value="ECO:0007669"/>
    <property type="project" value="UniProtKB-SubCell"/>
</dbReference>
<comment type="function">
    <text evidence="6 7">Involved in the assembly process of the P-ring formation. It may associate with FlgF on the rod constituting a structure essential for the P-ring assembly or may act as a modulator protein for the P-ring assembly.</text>
</comment>
<organism evidence="9 10">
    <name type="scientific">Shewanella zhuhaiensis</name>
    <dbReference type="NCBI Taxonomy" id="2919576"/>
    <lineage>
        <taxon>Bacteria</taxon>
        <taxon>Pseudomonadati</taxon>
        <taxon>Pseudomonadota</taxon>
        <taxon>Gammaproteobacteria</taxon>
        <taxon>Alteromonadales</taxon>
        <taxon>Shewanellaceae</taxon>
        <taxon>Shewanella</taxon>
    </lineage>
</organism>
<dbReference type="Gene3D" id="2.30.30.760">
    <property type="match status" value="1"/>
</dbReference>
<dbReference type="CDD" id="cd11614">
    <property type="entry name" value="SAF_CpaB_FlgA_like"/>
    <property type="match status" value="1"/>
</dbReference>
<dbReference type="InterPro" id="IPR013974">
    <property type="entry name" value="SAF"/>
</dbReference>
<dbReference type="PANTHER" id="PTHR36307:SF1">
    <property type="entry name" value="FLAGELLA BASAL BODY P-RING FORMATION PROTEIN FLGA"/>
    <property type="match status" value="1"/>
</dbReference>
<dbReference type="EMBL" id="JAKUDL010000002">
    <property type="protein sequence ID" value="MCH4293816.1"/>
    <property type="molecule type" value="Genomic_DNA"/>
</dbReference>
<feature type="chain" id="PRO_5042316839" description="Flagella basal body P-ring formation protein FlgA" evidence="7">
    <location>
        <begin position="21"/>
        <end position="235"/>
    </location>
</feature>
<dbReference type="RefSeq" id="WP_240590295.1">
    <property type="nucleotide sequence ID" value="NZ_JAKUDL010000002.1"/>
</dbReference>
<dbReference type="InterPro" id="IPR041231">
    <property type="entry name" value="FlgA_N"/>
</dbReference>
<dbReference type="SUPFAM" id="SSF51269">
    <property type="entry name" value="AFP III-like domain"/>
    <property type="match status" value="1"/>
</dbReference>
<dbReference type="Pfam" id="PF17656">
    <property type="entry name" value="ChapFlgA_N"/>
    <property type="match status" value="1"/>
</dbReference>
<keyword evidence="7" id="KW-1005">Bacterial flagellum biogenesis</keyword>
<keyword evidence="5 7" id="KW-0574">Periplasm</keyword>
<feature type="signal peptide" evidence="7">
    <location>
        <begin position="1"/>
        <end position="20"/>
    </location>
</feature>
<comment type="similarity">
    <text evidence="2 7">Belongs to the FlgA family.</text>
</comment>
<comment type="caution">
    <text evidence="9">The sequence shown here is derived from an EMBL/GenBank/DDBJ whole genome shotgun (WGS) entry which is preliminary data.</text>
</comment>
<dbReference type="Gene3D" id="3.90.1210.10">
    <property type="entry name" value="Antifreeze-like/N-acetylneuraminic acid synthase C-terminal domain"/>
    <property type="match status" value="1"/>
</dbReference>
<evidence type="ECO:0000256" key="4">
    <source>
        <dbReference type="ARBA" id="ARBA00022729"/>
    </source>
</evidence>
<evidence type="ECO:0000256" key="2">
    <source>
        <dbReference type="ARBA" id="ARBA00010474"/>
    </source>
</evidence>
<keyword evidence="4 7" id="KW-0732">Signal</keyword>
<evidence type="ECO:0000313" key="9">
    <source>
        <dbReference type="EMBL" id="MCH4293816.1"/>
    </source>
</evidence>
<name>A0AAJ1BFH3_9GAMM</name>
<dbReference type="AlphaFoldDB" id="A0AAJ1BFH3"/>
<dbReference type="Proteomes" id="UP001297581">
    <property type="component" value="Unassembled WGS sequence"/>
</dbReference>
<evidence type="ECO:0000256" key="7">
    <source>
        <dbReference type="RuleBase" id="RU362063"/>
    </source>
</evidence>
<comment type="subcellular location">
    <subcellularLocation>
        <location evidence="1 7">Periplasm</location>
    </subcellularLocation>
</comment>
<dbReference type="InterPro" id="IPR039246">
    <property type="entry name" value="Flagellar_FlgA"/>
</dbReference>
<reference evidence="9 10" key="1">
    <citation type="submission" date="2022-02" db="EMBL/GenBank/DDBJ databases">
        <title>The genome sequence of Shewanella sp. 3B26.</title>
        <authorList>
            <person name="Du J."/>
        </authorList>
    </citation>
    <scope>NUCLEOTIDE SEQUENCE [LARGE SCALE GENOMIC DNA]</scope>
    <source>
        <strain evidence="9 10">3B26</strain>
    </source>
</reference>
<dbReference type="InterPro" id="IPR036732">
    <property type="entry name" value="AFP_Neu5c_C_sf"/>
</dbReference>
<evidence type="ECO:0000313" key="10">
    <source>
        <dbReference type="Proteomes" id="UP001297581"/>
    </source>
</evidence>
<proteinExistence type="inferred from homology"/>
<keyword evidence="10" id="KW-1185">Reference proteome</keyword>
<feature type="domain" description="SAF" evidence="8">
    <location>
        <begin position="113"/>
        <end position="175"/>
    </location>
</feature>
<accession>A0AAJ1BFH3</accession>
<dbReference type="PANTHER" id="PTHR36307">
    <property type="entry name" value="FLAGELLA BASAL BODY P-RING FORMATION PROTEIN FLGA"/>
    <property type="match status" value="1"/>
</dbReference>
<dbReference type="NCBIfam" id="TIGR03170">
    <property type="entry name" value="flgA_cterm"/>
    <property type="match status" value="1"/>
</dbReference>
<dbReference type="SMART" id="SM00858">
    <property type="entry name" value="SAF"/>
    <property type="match status" value="1"/>
</dbReference>